<keyword evidence="2" id="KW-1185">Reference proteome</keyword>
<sequence>MEEVSYSELDHAFDNTPNLLPWDNYIYLLTPLPGSDYTFDGGWVIENIRHYLESTDSLASARLYTKRPPSLYGVNALRRFAKELEEGAFRGNHYIASHILWEHKKCMRDRFIYMMNNQSYDGVILNSFIARFDKIYRDAEVLKNMSLRANLTSDRSLPRRMSSQIKAICENDIEVLTEILPLLVELNAAREFIPERSL</sequence>
<organism evidence="1 2">
    <name type="scientific">Cohnella boryungensis</name>
    <dbReference type="NCBI Taxonomy" id="768479"/>
    <lineage>
        <taxon>Bacteria</taxon>
        <taxon>Bacillati</taxon>
        <taxon>Bacillota</taxon>
        <taxon>Bacilli</taxon>
        <taxon>Bacillales</taxon>
        <taxon>Paenibacillaceae</taxon>
        <taxon>Cohnella</taxon>
    </lineage>
</organism>
<name>A0ABV8SBB7_9BACL</name>
<dbReference type="EMBL" id="JBHSED010000025">
    <property type="protein sequence ID" value="MFC4304490.1"/>
    <property type="molecule type" value="Genomic_DNA"/>
</dbReference>
<evidence type="ECO:0000313" key="1">
    <source>
        <dbReference type="EMBL" id="MFC4304490.1"/>
    </source>
</evidence>
<protein>
    <submittedName>
        <fullName evidence="1">Uncharacterized protein</fullName>
    </submittedName>
</protein>
<accession>A0ABV8SBB7</accession>
<dbReference type="RefSeq" id="WP_378126953.1">
    <property type="nucleotide sequence ID" value="NZ_JBHSED010000025.1"/>
</dbReference>
<reference evidence="2" key="1">
    <citation type="journal article" date="2019" name="Int. J. Syst. Evol. Microbiol.">
        <title>The Global Catalogue of Microorganisms (GCM) 10K type strain sequencing project: providing services to taxonomists for standard genome sequencing and annotation.</title>
        <authorList>
            <consortium name="The Broad Institute Genomics Platform"/>
            <consortium name="The Broad Institute Genome Sequencing Center for Infectious Disease"/>
            <person name="Wu L."/>
            <person name="Ma J."/>
        </authorList>
    </citation>
    <scope>NUCLEOTIDE SEQUENCE [LARGE SCALE GENOMIC DNA]</scope>
    <source>
        <strain evidence="2">CGMCC 4.1641</strain>
    </source>
</reference>
<gene>
    <name evidence="1" type="ORF">ACFO1S_13765</name>
</gene>
<comment type="caution">
    <text evidence="1">The sequence shown here is derived from an EMBL/GenBank/DDBJ whole genome shotgun (WGS) entry which is preliminary data.</text>
</comment>
<evidence type="ECO:0000313" key="2">
    <source>
        <dbReference type="Proteomes" id="UP001595755"/>
    </source>
</evidence>
<proteinExistence type="predicted"/>
<dbReference type="Proteomes" id="UP001595755">
    <property type="component" value="Unassembled WGS sequence"/>
</dbReference>